<dbReference type="Pfam" id="PF03473">
    <property type="entry name" value="MOSC"/>
    <property type="match status" value="1"/>
</dbReference>
<reference evidence="2 3" key="1">
    <citation type="submission" date="2019-07" db="EMBL/GenBank/DDBJ databases">
        <title>Whole genome shotgun sequence of Actinotalea fermentans NBRC 105374.</title>
        <authorList>
            <person name="Hosoyama A."/>
            <person name="Uohara A."/>
            <person name="Ohji S."/>
            <person name="Ichikawa N."/>
        </authorList>
    </citation>
    <scope>NUCLEOTIDE SEQUENCE [LARGE SCALE GENOMIC DNA]</scope>
    <source>
        <strain evidence="2 3">NBRC 105374</strain>
    </source>
</reference>
<dbReference type="GO" id="GO:0003824">
    <property type="term" value="F:catalytic activity"/>
    <property type="evidence" value="ECO:0007669"/>
    <property type="project" value="InterPro"/>
</dbReference>
<dbReference type="InterPro" id="IPR005302">
    <property type="entry name" value="MoCF_Sase_C"/>
</dbReference>
<dbReference type="RefSeq" id="WP_034243491.1">
    <property type="nucleotide sequence ID" value="NZ_BJYK01000001.1"/>
</dbReference>
<dbReference type="OrthoDB" id="9793178at2"/>
<dbReference type="SUPFAM" id="SSF50800">
    <property type="entry name" value="PK beta-barrel domain-like"/>
    <property type="match status" value="1"/>
</dbReference>
<organism evidence="2 3">
    <name type="scientific">Actinotalea fermentans</name>
    <dbReference type="NCBI Taxonomy" id="43671"/>
    <lineage>
        <taxon>Bacteria</taxon>
        <taxon>Bacillati</taxon>
        <taxon>Actinomycetota</taxon>
        <taxon>Actinomycetes</taxon>
        <taxon>Micrococcales</taxon>
        <taxon>Cellulomonadaceae</taxon>
        <taxon>Actinotalea</taxon>
    </lineage>
</organism>
<dbReference type="InterPro" id="IPR011037">
    <property type="entry name" value="Pyrv_Knase-like_insert_dom_sf"/>
</dbReference>
<accession>A0A511YTP4</accession>
<dbReference type="Proteomes" id="UP000321484">
    <property type="component" value="Unassembled WGS sequence"/>
</dbReference>
<dbReference type="Gene3D" id="2.40.33.20">
    <property type="entry name" value="PK beta-barrel domain-like"/>
    <property type="match status" value="1"/>
</dbReference>
<dbReference type="InterPro" id="IPR005303">
    <property type="entry name" value="MOCOS_middle"/>
</dbReference>
<proteinExistence type="predicted"/>
<dbReference type="PANTHER" id="PTHR36930:SF1">
    <property type="entry name" value="MOSC DOMAIN-CONTAINING PROTEIN"/>
    <property type="match status" value="1"/>
</dbReference>
<dbReference type="GO" id="GO:0030170">
    <property type="term" value="F:pyridoxal phosphate binding"/>
    <property type="evidence" value="ECO:0007669"/>
    <property type="project" value="InterPro"/>
</dbReference>
<evidence type="ECO:0000313" key="2">
    <source>
        <dbReference type="EMBL" id="GEN78564.1"/>
    </source>
</evidence>
<protein>
    <submittedName>
        <fullName evidence="2">Molybdenum cofactor sulfurase</fullName>
    </submittedName>
</protein>
<sequence>MTTGRLITLARYPVKSLGGEELAEARVDARGLEHDRAWAAYTVDGFIGSGKRTRRFRPVDGLLQWTAAMADDAPVVTGPDGRSWRADTPEAAAALSASCGEPLRLAPEGTVPHHDDAPVHVLTTASVRALAERVGAPLDPRRFRANLLLDLDETPGSPTPWPEDDWLGLTLTVGEVVLRLTAPMTRCVMVNAAQPGIVDDARVLRSLGDRGARLGLMADVVVPGVVRRGDRVAIR</sequence>
<evidence type="ECO:0000259" key="1">
    <source>
        <dbReference type="PROSITE" id="PS51340"/>
    </source>
</evidence>
<feature type="domain" description="MOSC" evidence="1">
    <location>
        <begin position="92"/>
        <end position="235"/>
    </location>
</feature>
<dbReference type="PROSITE" id="PS51340">
    <property type="entry name" value="MOSC"/>
    <property type="match status" value="1"/>
</dbReference>
<name>A0A511YTP4_9CELL</name>
<dbReference type="AlphaFoldDB" id="A0A511YTP4"/>
<dbReference type="InterPro" id="IPR052716">
    <property type="entry name" value="MOSC_domain"/>
</dbReference>
<evidence type="ECO:0000313" key="3">
    <source>
        <dbReference type="Proteomes" id="UP000321484"/>
    </source>
</evidence>
<gene>
    <name evidence="2" type="ORF">AFE02nite_02980</name>
</gene>
<dbReference type="GO" id="GO:0030151">
    <property type="term" value="F:molybdenum ion binding"/>
    <property type="evidence" value="ECO:0007669"/>
    <property type="project" value="InterPro"/>
</dbReference>
<keyword evidence="3" id="KW-1185">Reference proteome</keyword>
<dbReference type="EMBL" id="BJYK01000001">
    <property type="protein sequence ID" value="GEN78564.1"/>
    <property type="molecule type" value="Genomic_DNA"/>
</dbReference>
<dbReference type="PANTHER" id="PTHR36930">
    <property type="entry name" value="METAL-SULFUR CLUSTER BIOSYNTHESIS PROTEINS YUAD-RELATED"/>
    <property type="match status" value="1"/>
</dbReference>
<dbReference type="Pfam" id="PF03476">
    <property type="entry name" value="MOSC_N"/>
    <property type="match status" value="1"/>
</dbReference>
<comment type="caution">
    <text evidence="2">The sequence shown here is derived from an EMBL/GenBank/DDBJ whole genome shotgun (WGS) entry which is preliminary data.</text>
</comment>